<dbReference type="Proteomes" id="UP000831534">
    <property type="component" value="Chromosome"/>
</dbReference>
<dbReference type="RefSeq" id="WP_027009726.1">
    <property type="nucleotide sequence ID" value="NZ_CP091521.1"/>
</dbReference>
<evidence type="ECO:0008006" key="3">
    <source>
        <dbReference type="Google" id="ProtNLM"/>
    </source>
</evidence>
<evidence type="ECO:0000313" key="2">
    <source>
        <dbReference type="Proteomes" id="UP000831534"/>
    </source>
</evidence>
<accession>A0A8T9MUK9</accession>
<dbReference type="AlphaFoldDB" id="A0A8T9MUK9"/>
<organism evidence="1 2">
    <name type="scientific">Conchiformibius kuhniae</name>
    <dbReference type="NCBI Taxonomy" id="211502"/>
    <lineage>
        <taxon>Bacteria</taxon>
        <taxon>Pseudomonadati</taxon>
        <taxon>Pseudomonadota</taxon>
        <taxon>Betaproteobacteria</taxon>
        <taxon>Neisseriales</taxon>
        <taxon>Neisseriaceae</taxon>
        <taxon>Conchiformibius</taxon>
    </lineage>
</organism>
<sequence>MAWKIGFLGVAVLLAGCAADGSGGQSDGCAAYEKQAAQCREYNSRYHGLDYERKMAACLKARGFPHRKKQYCGK</sequence>
<name>A0A8T9MUK9_9NEIS</name>
<dbReference type="EMBL" id="CP091521">
    <property type="protein sequence ID" value="UOP04038.1"/>
    <property type="molecule type" value="Genomic_DNA"/>
</dbReference>
<reference evidence="1" key="1">
    <citation type="journal article" date="2022" name="Res Sq">
        <title>Evolution of multicellular longitudinally dividing oral cavity symbionts (Neisseriaceae).</title>
        <authorList>
            <person name="Nyongesa S."/>
            <person name="Weber P."/>
            <person name="Bernet E."/>
            <person name="Pullido F."/>
            <person name="Nieckarz M."/>
            <person name="Delaby M."/>
            <person name="Nieves C."/>
            <person name="Viehboeck T."/>
            <person name="Krause N."/>
            <person name="Rivera-Millot A."/>
            <person name="Nakamura A."/>
            <person name="Vischer N."/>
            <person name="VanNieuwenhze M."/>
            <person name="Brun Y."/>
            <person name="Cava F."/>
            <person name="Bulgheresi S."/>
            <person name="Veyrier F."/>
        </authorList>
    </citation>
    <scope>NUCLEOTIDE SEQUENCE</scope>
    <source>
        <strain evidence="1">17694</strain>
    </source>
</reference>
<dbReference type="PROSITE" id="PS51257">
    <property type="entry name" value="PROKAR_LIPOPROTEIN"/>
    <property type="match status" value="1"/>
</dbReference>
<protein>
    <recommendedName>
        <fullName evidence="3">Lipoprotein</fullName>
    </recommendedName>
</protein>
<gene>
    <name evidence="1" type="ORF">LVJ77_05975</name>
</gene>
<dbReference type="KEGG" id="ckh:LVJ77_05975"/>
<reference evidence="1" key="2">
    <citation type="submission" date="2024-09" db="EMBL/GenBank/DDBJ databases">
        <authorList>
            <person name="Veyrier F.J."/>
        </authorList>
    </citation>
    <scope>NUCLEOTIDE SEQUENCE</scope>
    <source>
        <strain evidence="1">17694</strain>
    </source>
</reference>
<keyword evidence="2" id="KW-1185">Reference proteome</keyword>
<evidence type="ECO:0000313" key="1">
    <source>
        <dbReference type="EMBL" id="UOP04038.1"/>
    </source>
</evidence>
<proteinExistence type="predicted"/>